<protein>
    <recommendedName>
        <fullName evidence="8">Glycosyltransferase 61 catalytic domain-containing protein</fullName>
    </recommendedName>
</protein>
<feature type="domain" description="Glycosyltransferase 61 catalytic" evidence="8">
    <location>
        <begin position="663"/>
        <end position="741"/>
    </location>
</feature>
<feature type="compositionally biased region" description="Low complexity" evidence="7">
    <location>
        <begin position="213"/>
        <end position="230"/>
    </location>
</feature>
<keyword evidence="5" id="KW-0333">Golgi apparatus</keyword>
<accession>A0A0E0L239</accession>
<comment type="subcellular location">
    <subcellularLocation>
        <location evidence="1">Golgi apparatus membrane</location>
        <topology evidence="1">Single-pass type II membrane protein</topology>
    </subcellularLocation>
</comment>
<keyword evidence="10" id="KW-1185">Reference proteome</keyword>
<evidence type="ECO:0000256" key="6">
    <source>
        <dbReference type="ARBA" id="ARBA00023180"/>
    </source>
</evidence>
<feature type="region of interest" description="Disordered" evidence="7">
    <location>
        <begin position="213"/>
        <end position="233"/>
    </location>
</feature>
<evidence type="ECO:0000313" key="9">
    <source>
        <dbReference type="EnsemblPlants" id="OPUNC05G13280.1"/>
    </source>
</evidence>
<dbReference type="AlphaFoldDB" id="A0A0E0L239"/>
<evidence type="ECO:0000256" key="7">
    <source>
        <dbReference type="SAM" id="MobiDB-lite"/>
    </source>
</evidence>
<feature type="compositionally biased region" description="Low complexity" evidence="7">
    <location>
        <begin position="22"/>
        <end position="33"/>
    </location>
</feature>
<feature type="domain" description="Glycosyltransferase 61 catalytic" evidence="8">
    <location>
        <begin position="388"/>
        <end position="470"/>
    </location>
</feature>
<evidence type="ECO:0000256" key="2">
    <source>
        <dbReference type="ARBA" id="ARBA00004881"/>
    </source>
</evidence>
<evidence type="ECO:0000256" key="4">
    <source>
        <dbReference type="ARBA" id="ARBA00022679"/>
    </source>
</evidence>
<keyword evidence="3" id="KW-0328">Glycosyltransferase</keyword>
<proteinExistence type="predicted"/>
<dbReference type="Pfam" id="PF04577">
    <property type="entry name" value="Glyco_transf_61"/>
    <property type="match status" value="2"/>
</dbReference>
<evidence type="ECO:0000256" key="3">
    <source>
        <dbReference type="ARBA" id="ARBA00022676"/>
    </source>
</evidence>
<dbReference type="EnsemblPlants" id="OPUNC05G13280.1">
    <property type="protein sequence ID" value="OPUNC05G13280.1"/>
    <property type="gene ID" value="OPUNC05G13280"/>
</dbReference>
<dbReference type="HOGENOM" id="CLU_016869_0_2_1"/>
<dbReference type="PANTHER" id="PTHR20961:SF102">
    <property type="entry name" value="OS05G0391600 PROTEIN"/>
    <property type="match status" value="1"/>
</dbReference>
<dbReference type="PANTHER" id="PTHR20961">
    <property type="entry name" value="GLYCOSYLTRANSFERASE"/>
    <property type="match status" value="1"/>
</dbReference>
<dbReference type="InterPro" id="IPR049625">
    <property type="entry name" value="Glyco_transf_61_cat"/>
</dbReference>
<evidence type="ECO:0000256" key="1">
    <source>
        <dbReference type="ARBA" id="ARBA00004323"/>
    </source>
</evidence>
<feature type="compositionally biased region" description="Basic residues" evidence="7">
    <location>
        <begin position="8"/>
        <end position="20"/>
    </location>
</feature>
<feature type="region of interest" description="Disordered" evidence="7">
    <location>
        <begin position="1"/>
        <end position="51"/>
    </location>
</feature>
<dbReference type="GO" id="GO:0000139">
    <property type="term" value="C:Golgi membrane"/>
    <property type="evidence" value="ECO:0007669"/>
    <property type="project" value="UniProtKB-SubCell"/>
</dbReference>
<evidence type="ECO:0000259" key="8">
    <source>
        <dbReference type="Pfam" id="PF04577"/>
    </source>
</evidence>
<keyword evidence="6" id="KW-0325">Glycoprotein</keyword>
<keyword evidence="4" id="KW-0808">Transferase</keyword>
<dbReference type="eggNOG" id="KOG4698">
    <property type="taxonomic scope" value="Eukaryota"/>
</dbReference>
<dbReference type="OMA" id="HYHHSAK"/>
<reference evidence="9" key="1">
    <citation type="submission" date="2015-04" db="UniProtKB">
        <authorList>
            <consortium name="EnsemblPlants"/>
        </authorList>
    </citation>
    <scope>IDENTIFICATION</scope>
</reference>
<evidence type="ECO:0000256" key="5">
    <source>
        <dbReference type="ARBA" id="ARBA00023034"/>
    </source>
</evidence>
<organism evidence="9">
    <name type="scientific">Oryza punctata</name>
    <name type="common">Red rice</name>
    <dbReference type="NCBI Taxonomy" id="4537"/>
    <lineage>
        <taxon>Eukaryota</taxon>
        <taxon>Viridiplantae</taxon>
        <taxon>Streptophyta</taxon>
        <taxon>Embryophyta</taxon>
        <taxon>Tracheophyta</taxon>
        <taxon>Spermatophyta</taxon>
        <taxon>Magnoliopsida</taxon>
        <taxon>Liliopsida</taxon>
        <taxon>Poales</taxon>
        <taxon>Poaceae</taxon>
        <taxon>BOP clade</taxon>
        <taxon>Oryzoideae</taxon>
        <taxon>Oryzeae</taxon>
        <taxon>Oryzinae</taxon>
        <taxon>Oryza</taxon>
    </lineage>
</organism>
<sequence>MQQASSHQHQHQQHHYHHSAKPPVSRSSSWIRRSPPPSPPHKKLWGGGGGGGGGRSRYVCRIVPLLVLTVYSIFTVVRIPSSSLVVSTADSERVERREDVEAFKTHLPSNQNNLEAREETRSPASLPCSALINGEAGGGQAAESALCCDRSHYRSDVCYLRGDVRTDPSTSSVLLYNAPRGSAPEKVRPYTRKFEGSIMSTIDEVTIVPVVDAGSGSSSNGTTAGDAASSKDNLRRRCDVRHPPGVPAVVFSTGGYTGNVYHEFSDGLIPLFITAQRFAGEVVFVVLEYHYWWLGRYGAVLERLTNYKVVDFRYDRRVHCFSEMIVGLRIHGELVVDPKLMPNGKGIQDFQALLHQGYSRTPSATAAAAQPPVPLALAPPSRPCLRPDEHAKVAKPKLVIFIRKQNRVLLNLPHIVTACRRAGFAPHVMNLRRQTPLPAIHAALSSADAMVAVHGAAVTHFLFMRPGSVLLQIVPVGLDWAADAFYGKPAQQLGLEYLEYKVAPEESSLAAEYGVNSTVVRDPSVISSRGWWEMKKVYMDRQNVTVNVKRFGELLRSARLHLKNATACGKAAAAATTAAARRLYNMLYSEREKRKPWRAVGSGALDPTIVVLVGGKGIQDFQALLHQGYSRTPSATAAAAQPPVPLALAPPSRPCLRPDEHAKVAKPKLVIFIRKQNRVLLNLPHIVTACRRAGFAPHVMNLRRQTPLPAIHAALSSADAMVAVHGAAVTHFLFMRPGSVLLQIVPVGLDWAADAFYGKPAQQLGLEYLEYKVAPEESSLAAEYGVNSTVVRDPSVISSRGWWEMKKVYMDRQNVTVNVKRFGELLRSARLHLKNATACGKAAAAATTAAARR</sequence>
<dbReference type="InterPro" id="IPR007657">
    <property type="entry name" value="Glycosyltransferase_61"/>
</dbReference>
<dbReference type="GO" id="GO:0016763">
    <property type="term" value="F:pentosyltransferase activity"/>
    <property type="evidence" value="ECO:0007669"/>
    <property type="project" value="UniProtKB-ARBA"/>
</dbReference>
<reference evidence="9" key="2">
    <citation type="submission" date="2018-05" db="EMBL/GenBank/DDBJ databases">
        <title>OpunRS2 (Oryza punctata Reference Sequence Version 2).</title>
        <authorList>
            <person name="Zhang J."/>
            <person name="Kudrna D."/>
            <person name="Lee S."/>
            <person name="Talag J."/>
            <person name="Welchert J."/>
            <person name="Wing R.A."/>
        </authorList>
    </citation>
    <scope>NUCLEOTIDE SEQUENCE [LARGE SCALE GENOMIC DNA]</scope>
</reference>
<dbReference type="Gramene" id="OPUNC05G13280.1">
    <property type="protein sequence ID" value="OPUNC05G13280.1"/>
    <property type="gene ID" value="OPUNC05G13280"/>
</dbReference>
<dbReference type="Proteomes" id="UP000026962">
    <property type="component" value="Chromosome 5"/>
</dbReference>
<dbReference type="STRING" id="4537.A0A0E0L239"/>
<name>A0A0E0L239_ORYPU</name>
<comment type="pathway">
    <text evidence="2">Glycan metabolism.</text>
</comment>
<evidence type="ECO:0000313" key="10">
    <source>
        <dbReference type="Proteomes" id="UP000026962"/>
    </source>
</evidence>